<protein>
    <submittedName>
        <fullName evidence="1">Uncharacterized protein</fullName>
    </submittedName>
</protein>
<organism evidence="1 2">
    <name type="scientific">Penicillium thymicola</name>
    <dbReference type="NCBI Taxonomy" id="293382"/>
    <lineage>
        <taxon>Eukaryota</taxon>
        <taxon>Fungi</taxon>
        <taxon>Dikarya</taxon>
        <taxon>Ascomycota</taxon>
        <taxon>Pezizomycotina</taxon>
        <taxon>Eurotiomycetes</taxon>
        <taxon>Eurotiomycetidae</taxon>
        <taxon>Eurotiales</taxon>
        <taxon>Aspergillaceae</taxon>
        <taxon>Penicillium</taxon>
    </lineage>
</organism>
<name>A0AAI9T5Y7_PENTH</name>
<accession>A0AAI9T5Y7</accession>
<proteinExistence type="predicted"/>
<dbReference type="Proteomes" id="UP001227192">
    <property type="component" value="Unassembled WGS sequence"/>
</dbReference>
<reference evidence="1" key="2">
    <citation type="journal article" date="2016" name="Fungal Biol.">
        <title>Ochratoxin A production by Penicillium thymicola.</title>
        <authorList>
            <person name="Nguyen H.D.T."/>
            <person name="McMullin D.R."/>
            <person name="Ponomareva E."/>
            <person name="Riley R."/>
            <person name="Pomraning K.R."/>
            <person name="Baker S.E."/>
            <person name="Seifert K.A."/>
        </authorList>
    </citation>
    <scope>NUCLEOTIDE SEQUENCE</scope>
    <source>
        <strain evidence="1">DAOM 180753</strain>
    </source>
</reference>
<evidence type="ECO:0000313" key="2">
    <source>
        <dbReference type="Proteomes" id="UP001227192"/>
    </source>
</evidence>
<dbReference type="AlphaFoldDB" id="A0AAI9T5Y7"/>
<sequence>MISLSADLKKKSRSYCNQDKIVDRDGKEREREEIEKRERSEILGVIIIEQTILLNNLPCTHAYCLLQTEPFAICYLFATTEQCLDGFSRVYNSLHF</sequence>
<dbReference type="EMBL" id="LACB01001000">
    <property type="protein sequence ID" value="KAJ9480939.1"/>
    <property type="molecule type" value="Genomic_DNA"/>
</dbReference>
<gene>
    <name evidence="1" type="ORF">VN97_g12577</name>
</gene>
<reference evidence="1" key="1">
    <citation type="submission" date="2015-06" db="EMBL/GenBank/DDBJ databases">
        <authorList>
            <person name="Nguyen H."/>
        </authorList>
    </citation>
    <scope>NUCLEOTIDE SEQUENCE</scope>
    <source>
        <strain evidence="1">DAOM 180753</strain>
    </source>
</reference>
<keyword evidence="2" id="KW-1185">Reference proteome</keyword>
<comment type="caution">
    <text evidence="1">The sequence shown here is derived from an EMBL/GenBank/DDBJ whole genome shotgun (WGS) entry which is preliminary data.</text>
</comment>
<evidence type="ECO:0000313" key="1">
    <source>
        <dbReference type="EMBL" id="KAJ9480939.1"/>
    </source>
</evidence>